<feature type="domain" description="HAT C-terminal dimerisation" evidence="1">
    <location>
        <begin position="129"/>
        <end position="179"/>
    </location>
</feature>
<dbReference type="SUPFAM" id="SSF53098">
    <property type="entry name" value="Ribonuclease H-like"/>
    <property type="match status" value="1"/>
</dbReference>
<sequence>MVSVCGLPCRFPSNLGFVEYIQQTYNPDYRGFSRNTVKTDVFEYQGVKGLVDTFYETLEILPEETPDCETCKSSIKIEAKVLYEKYRTSENFEGEVGQTSNVEIDLSVPISCYMRGFLGLNSTNRDDFEEYLNQSLENLEIKDGNEDLLGWWSRRSDAFPTLSKMVRDILAIQASSVAS</sequence>
<reference evidence="2" key="1">
    <citation type="journal article" date="2012" name="Nature">
        <title>The tomato genome sequence provides insights into fleshy fruit evolution.</title>
        <authorList>
            <consortium name="Tomato Genome Consortium"/>
        </authorList>
    </citation>
    <scope>NUCLEOTIDE SEQUENCE [LARGE SCALE GENOMIC DNA]</scope>
    <source>
        <strain evidence="2">cv. Heinz 1706</strain>
    </source>
</reference>
<dbReference type="AlphaFoldDB" id="A0A3Q7H7L8"/>
<proteinExistence type="predicted"/>
<evidence type="ECO:0000313" key="3">
    <source>
        <dbReference type="Proteomes" id="UP000004994"/>
    </source>
</evidence>
<dbReference type="Gramene" id="Solyc07g038137.1.1">
    <property type="protein sequence ID" value="Solyc07g038137.1.1"/>
    <property type="gene ID" value="Solyc07g038137.1"/>
</dbReference>
<dbReference type="Pfam" id="PF05699">
    <property type="entry name" value="Dimer_Tnp_hAT"/>
    <property type="match status" value="1"/>
</dbReference>
<dbReference type="InParanoid" id="A0A3Q7H7L8"/>
<accession>A0A3Q7H7L8</accession>
<dbReference type="InterPro" id="IPR008906">
    <property type="entry name" value="HATC_C_dom"/>
</dbReference>
<organism evidence="2">
    <name type="scientific">Solanum lycopersicum</name>
    <name type="common">Tomato</name>
    <name type="synonym">Lycopersicon esculentum</name>
    <dbReference type="NCBI Taxonomy" id="4081"/>
    <lineage>
        <taxon>Eukaryota</taxon>
        <taxon>Viridiplantae</taxon>
        <taxon>Streptophyta</taxon>
        <taxon>Embryophyta</taxon>
        <taxon>Tracheophyta</taxon>
        <taxon>Spermatophyta</taxon>
        <taxon>Magnoliopsida</taxon>
        <taxon>eudicotyledons</taxon>
        <taxon>Gunneridae</taxon>
        <taxon>Pentapetalae</taxon>
        <taxon>asterids</taxon>
        <taxon>lamiids</taxon>
        <taxon>Solanales</taxon>
        <taxon>Solanaceae</taxon>
        <taxon>Solanoideae</taxon>
        <taxon>Solaneae</taxon>
        <taxon>Solanum</taxon>
        <taxon>Solanum subgen. Lycopersicon</taxon>
    </lineage>
</organism>
<name>A0A3Q7H7L8_SOLLC</name>
<dbReference type="GO" id="GO:0046983">
    <property type="term" value="F:protein dimerization activity"/>
    <property type="evidence" value="ECO:0007669"/>
    <property type="project" value="InterPro"/>
</dbReference>
<dbReference type="InterPro" id="IPR012337">
    <property type="entry name" value="RNaseH-like_sf"/>
</dbReference>
<dbReference type="PANTHER" id="PTHR23272">
    <property type="entry name" value="BED FINGER-RELATED"/>
    <property type="match status" value="1"/>
</dbReference>
<dbReference type="Proteomes" id="UP000004994">
    <property type="component" value="Chromosome 7"/>
</dbReference>
<keyword evidence="3" id="KW-1185">Reference proteome</keyword>
<evidence type="ECO:0000313" key="2">
    <source>
        <dbReference type="EnsemblPlants" id="Solyc07g038137.1.1"/>
    </source>
</evidence>
<dbReference type="EnsemblPlants" id="Solyc07g038137.1.1">
    <property type="protein sequence ID" value="Solyc07g038137.1.1"/>
    <property type="gene ID" value="Solyc07g038137.1"/>
</dbReference>
<evidence type="ECO:0000259" key="1">
    <source>
        <dbReference type="Pfam" id="PF05699"/>
    </source>
</evidence>
<dbReference type="PANTHER" id="PTHR23272:SF184">
    <property type="entry name" value="OS03G0311250 PROTEIN"/>
    <property type="match status" value="1"/>
</dbReference>
<protein>
    <recommendedName>
        <fullName evidence="1">HAT C-terminal dimerisation domain-containing protein</fullName>
    </recommendedName>
</protein>
<reference evidence="2" key="2">
    <citation type="submission" date="2019-01" db="UniProtKB">
        <authorList>
            <consortium name="EnsemblPlants"/>
        </authorList>
    </citation>
    <scope>IDENTIFICATION</scope>
    <source>
        <strain evidence="2">cv. Heinz 1706</strain>
    </source>
</reference>